<sequence length="315" mass="33268">MLVGTVTAALVVGAGVGWVLRDRPPPPAEQVARTVVVTPSATPGMTQAQWAALREAELAAANEATLADALTQAQAATLAAQSTLTESADEVADDAVRAALAALVAELQTALAADDPDADAIRALVVEVQTAQGTVVAAHEAWLAAAASPTPRADDDDECRTTYDGPAFYTSAPTEGGDGSNGNVPASMLAATSWGVDSQGTRYWLRTDATAALERLNKDFRAEFGHDLDLDLTYRDYATQVAMRKALGSIAAEPGTSRHGTGLALDVPEWPCEYGYDTPERDWLVNNGPDYGWVSPSWARSNGSNPEYWHYEFTG</sequence>
<keyword evidence="4" id="KW-1185">Reference proteome</keyword>
<dbReference type="Gene3D" id="3.30.1380.10">
    <property type="match status" value="1"/>
</dbReference>
<dbReference type="GO" id="GO:0008233">
    <property type="term" value="F:peptidase activity"/>
    <property type="evidence" value="ECO:0007669"/>
    <property type="project" value="InterPro"/>
</dbReference>
<feature type="region of interest" description="Disordered" evidence="1">
    <location>
        <begin position="146"/>
        <end position="184"/>
    </location>
</feature>
<gene>
    <name evidence="3" type="ORF">CCO02nite_19460</name>
</gene>
<dbReference type="GO" id="GO:0006508">
    <property type="term" value="P:proteolysis"/>
    <property type="evidence" value="ECO:0007669"/>
    <property type="project" value="InterPro"/>
</dbReference>
<dbReference type="EMBL" id="BJWG01000008">
    <property type="protein sequence ID" value="GEL95288.1"/>
    <property type="molecule type" value="Genomic_DNA"/>
</dbReference>
<name>A0A511JBE0_9CELL</name>
<reference evidence="3 4" key="1">
    <citation type="submission" date="2019-07" db="EMBL/GenBank/DDBJ databases">
        <title>Whole genome shotgun sequence of Cellulomonas composti NBRC 100758.</title>
        <authorList>
            <person name="Hosoyama A."/>
            <person name="Uohara A."/>
            <person name="Ohji S."/>
            <person name="Ichikawa N."/>
        </authorList>
    </citation>
    <scope>NUCLEOTIDE SEQUENCE [LARGE SCALE GENOMIC DNA]</scope>
    <source>
        <strain evidence="3 4">NBRC 100758</strain>
    </source>
</reference>
<dbReference type="InterPro" id="IPR003709">
    <property type="entry name" value="VanY-like_core_dom"/>
</dbReference>
<evidence type="ECO:0000313" key="4">
    <source>
        <dbReference type="Proteomes" id="UP000321720"/>
    </source>
</evidence>
<comment type="caution">
    <text evidence="3">The sequence shown here is derived from an EMBL/GenBank/DDBJ whole genome shotgun (WGS) entry which is preliminary data.</text>
</comment>
<feature type="domain" description="D-alanyl-D-alanine carboxypeptidase-like core" evidence="2">
    <location>
        <begin position="204"/>
        <end position="315"/>
    </location>
</feature>
<organism evidence="3 4">
    <name type="scientific">Cellulomonas composti</name>
    <dbReference type="NCBI Taxonomy" id="266130"/>
    <lineage>
        <taxon>Bacteria</taxon>
        <taxon>Bacillati</taxon>
        <taxon>Actinomycetota</taxon>
        <taxon>Actinomycetes</taxon>
        <taxon>Micrococcales</taxon>
        <taxon>Cellulomonadaceae</taxon>
        <taxon>Cellulomonas</taxon>
    </lineage>
</organism>
<protein>
    <recommendedName>
        <fullName evidence="2">D-alanyl-D-alanine carboxypeptidase-like core domain-containing protein</fullName>
    </recommendedName>
</protein>
<evidence type="ECO:0000259" key="2">
    <source>
        <dbReference type="Pfam" id="PF02557"/>
    </source>
</evidence>
<proteinExistence type="predicted"/>
<accession>A0A511JBE0</accession>
<evidence type="ECO:0000313" key="3">
    <source>
        <dbReference type="EMBL" id="GEL95288.1"/>
    </source>
</evidence>
<dbReference type="Proteomes" id="UP000321720">
    <property type="component" value="Unassembled WGS sequence"/>
</dbReference>
<dbReference type="CDD" id="cd14814">
    <property type="entry name" value="Peptidase_M15"/>
    <property type="match status" value="1"/>
</dbReference>
<dbReference type="Pfam" id="PF02557">
    <property type="entry name" value="VanY"/>
    <property type="match status" value="1"/>
</dbReference>
<dbReference type="SUPFAM" id="SSF55166">
    <property type="entry name" value="Hedgehog/DD-peptidase"/>
    <property type="match status" value="1"/>
</dbReference>
<dbReference type="InterPro" id="IPR009045">
    <property type="entry name" value="Zn_M74/Hedgehog-like"/>
</dbReference>
<dbReference type="AlphaFoldDB" id="A0A511JBE0"/>
<evidence type="ECO:0000256" key="1">
    <source>
        <dbReference type="SAM" id="MobiDB-lite"/>
    </source>
</evidence>